<keyword evidence="1" id="KW-0472">Membrane</keyword>
<sequence length="273" mass="30210">MSAGFPFLPICSEAGRWKVFPPDWSGACGEGGSSLFPGKMMTASDDRSARGFIQLFHPGLLVLLEALEVSFCHSSHLLPSFSVTFFFQFNRLVVRMLPFCQHLPVLSLFISAIFCFLRSSPPQIQEICASLLLLFIPSFLSCFFLLRLPFFLFRFLLFSSAISSNRVWPASSFFASFSDGRAQRASVFRHLRSLPIGAADRCPETFMWPFCVCGAGQRSRSEDCPSERQWNANCFDNSLLSCYLSVSVSVGWAVLSGGFPIVSPLSSCSFSAG</sequence>
<accession>A0A379ECJ3</accession>
<feature type="transmembrane region" description="Helical" evidence="1">
    <location>
        <begin position="96"/>
        <end position="117"/>
    </location>
</feature>
<evidence type="ECO:0000313" key="3">
    <source>
        <dbReference type="Proteomes" id="UP000255469"/>
    </source>
</evidence>
<reference evidence="2 3" key="1">
    <citation type="submission" date="2018-06" db="EMBL/GenBank/DDBJ databases">
        <authorList>
            <consortium name="Pathogen Informatics"/>
            <person name="Doyle S."/>
        </authorList>
    </citation>
    <scope>NUCLEOTIDE SEQUENCE [LARGE SCALE GENOMIC DNA]</scope>
    <source>
        <strain evidence="2 3">NCTC13067</strain>
    </source>
</reference>
<evidence type="ECO:0000256" key="1">
    <source>
        <dbReference type="SAM" id="Phobius"/>
    </source>
</evidence>
<dbReference type="Proteomes" id="UP000255469">
    <property type="component" value="Unassembled WGS sequence"/>
</dbReference>
<proteinExistence type="predicted"/>
<evidence type="ECO:0000313" key="2">
    <source>
        <dbReference type="EMBL" id="SUB94097.1"/>
    </source>
</evidence>
<organism evidence="2 3">
    <name type="scientific">Prevotella denticola</name>
    <dbReference type="NCBI Taxonomy" id="28129"/>
    <lineage>
        <taxon>Bacteria</taxon>
        <taxon>Pseudomonadati</taxon>
        <taxon>Bacteroidota</taxon>
        <taxon>Bacteroidia</taxon>
        <taxon>Bacteroidales</taxon>
        <taxon>Prevotellaceae</taxon>
        <taxon>Prevotella</taxon>
    </lineage>
</organism>
<gene>
    <name evidence="2" type="ORF">NCTC13067_01958</name>
</gene>
<keyword evidence="1" id="KW-0812">Transmembrane</keyword>
<name>A0A379ECJ3_9BACT</name>
<dbReference type="AlphaFoldDB" id="A0A379ECJ3"/>
<protein>
    <recommendedName>
        <fullName evidence="4">Transmembrane protein</fullName>
    </recommendedName>
</protein>
<feature type="transmembrane region" description="Helical" evidence="1">
    <location>
        <begin position="129"/>
        <end position="157"/>
    </location>
</feature>
<dbReference type="EMBL" id="UGTM01000002">
    <property type="protein sequence ID" value="SUB94097.1"/>
    <property type="molecule type" value="Genomic_DNA"/>
</dbReference>
<evidence type="ECO:0008006" key="4">
    <source>
        <dbReference type="Google" id="ProtNLM"/>
    </source>
</evidence>
<keyword evidence="1" id="KW-1133">Transmembrane helix</keyword>